<dbReference type="SUPFAM" id="SSF54909">
    <property type="entry name" value="Dimeric alpha+beta barrel"/>
    <property type="match status" value="1"/>
</dbReference>
<dbReference type="EMBL" id="JACMYC010000004">
    <property type="protein sequence ID" value="MBC2960226.1"/>
    <property type="molecule type" value="Genomic_DNA"/>
</dbReference>
<name>A0ABR6U718_9ACTN</name>
<reference evidence="1 2" key="1">
    <citation type="submission" date="2020-08" db="EMBL/GenBank/DDBJ databases">
        <title>novel species in genus Nocardioides.</title>
        <authorList>
            <person name="Zhang G."/>
        </authorList>
    </citation>
    <scope>NUCLEOTIDE SEQUENCE [LARGE SCALE GENOMIC DNA]</scope>
    <source>
        <strain evidence="1 2">SC8A-24</strain>
    </source>
</reference>
<accession>A0ABR6U718</accession>
<evidence type="ECO:0008006" key="3">
    <source>
        <dbReference type="Google" id="ProtNLM"/>
    </source>
</evidence>
<keyword evidence="2" id="KW-1185">Reference proteome</keyword>
<dbReference type="Proteomes" id="UP000604001">
    <property type="component" value="Unassembled WGS sequence"/>
</dbReference>
<proteinExistence type="predicted"/>
<organism evidence="1 2">
    <name type="scientific">Nocardioides deserti</name>
    <dbReference type="NCBI Taxonomy" id="1588644"/>
    <lineage>
        <taxon>Bacteria</taxon>
        <taxon>Bacillati</taxon>
        <taxon>Actinomycetota</taxon>
        <taxon>Actinomycetes</taxon>
        <taxon>Propionibacteriales</taxon>
        <taxon>Nocardioidaceae</taxon>
        <taxon>Nocardioides</taxon>
    </lineage>
</organism>
<sequence length="238" mass="25344">MTKLVFLLSGGPDPAGTDSGPLRDLLLGPDLRDRLARAGARRLQVNVDDEPVAAAMRIASPTGPVRAVVSVWTADERTPAGPVVEGLTAAVDGSGASLAGFEVEERLPLEPPAVPDGERADALANVAVLRRPADLDEAEWRHRWLVDHTPVAIETQGTFGYVQNVVGDAVTDDAPYVSAVVEELFPMAATTDLHAFYGSGGDDAELRSRMERMMASVSRFGADQGIDLVPSSRYVWSL</sequence>
<evidence type="ECO:0000313" key="2">
    <source>
        <dbReference type="Proteomes" id="UP000604001"/>
    </source>
</evidence>
<dbReference type="Gene3D" id="3.30.70.100">
    <property type="match status" value="1"/>
</dbReference>
<gene>
    <name evidence="1" type="ORF">H7344_07965</name>
</gene>
<comment type="caution">
    <text evidence="1">The sequence shown here is derived from an EMBL/GenBank/DDBJ whole genome shotgun (WGS) entry which is preliminary data.</text>
</comment>
<dbReference type="RefSeq" id="WP_186345502.1">
    <property type="nucleotide sequence ID" value="NZ_BMMR01000001.1"/>
</dbReference>
<protein>
    <recommendedName>
        <fullName evidence="3">EthD domain-containing protein</fullName>
    </recommendedName>
</protein>
<evidence type="ECO:0000313" key="1">
    <source>
        <dbReference type="EMBL" id="MBC2960226.1"/>
    </source>
</evidence>
<dbReference type="InterPro" id="IPR011008">
    <property type="entry name" value="Dimeric_a/b-barrel"/>
</dbReference>